<dbReference type="AlphaFoldDB" id="A0A9E2KM78"/>
<evidence type="ECO:0000313" key="8">
    <source>
        <dbReference type="Proteomes" id="UP000824150"/>
    </source>
</evidence>
<comment type="caution">
    <text evidence="7">The sequence shown here is derived from an EMBL/GenBank/DDBJ whole genome shotgun (WGS) entry which is preliminary data.</text>
</comment>
<feature type="active site" description="Nucleophile" evidence="5">
    <location>
        <position position="8"/>
    </location>
</feature>
<name>A0A9E2KM78_9GAMM</name>
<evidence type="ECO:0000259" key="6">
    <source>
        <dbReference type="SMART" id="SM00226"/>
    </source>
</evidence>
<dbReference type="SUPFAM" id="SSF52788">
    <property type="entry name" value="Phosphotyrosine protein phosphatases I"/>
    <property type="match status" value="1"/>
</dbReference>
<dbReference type="Gene3D" id="3.40.50.2300">
    <property type="match status" value="1"/>
</dbReference>
<dbReference type="InterPro" id="IPR017867">
    <property type="entry name" value="Tyr_phospatase_low_mol_wt"/>
</dbReference>
<feature type="active site" description="Proton donor" evidence="5">
    <location>
        <position position="123"/>
    </location>
</feature>
<keyword evidence="4" id="KW-0904">Protein phosphatase</keyword>
<evidence type="ECO:0000256" key="3">
    <source>
        <dbReference type="ARBA" id="ARBA00022801"/>
    </source>
</evidence>
<feature type="active site" evidence="5">
    <location>
        <position position="14"/>
    </location>
</feature>
<reference evidence="7" key="1">
    <citation type="journal article" date="2021" name="PeerJ">
        <title>Extensive microbial diversity within the chicken gut microbiome revealed by metagenomics and culture.</title>
        <authorList>
            <person name="Gilroy R."/>
            <person name="Ravi A."/>
            <person name="Getino M."/>
            <person name="Pursley I."/>
            <person name="Horton D.L."/>
            <person name="Alikhan N.F."/>
            <person name="Baker D."/>
            <person name="Gharbi K."/>
            <person name="Hall N."/>
            <person name="Watson M."/>
            <person name="Adriaenssens E.M."/>
            <person name="Foster-Nyarko E."/>
            <person name="Jarju S."/>
            <person name="Secka A."/>
            <person name="Antonio M."/>
            <person name="Oren A."/>
            <person name="Chaudhuri R.R."/>
            <person name="La Ragione R."/>
            <person name="Hildebrand F."/>
            <person name="Pallen M.J."/>
        </authorList>
    </citation>
    <scope>NUCLEOTIDE SEQUENCE</scope>
    <source>
        <strain evidence="7">687</strain>
    </source>
</reference>
<dbReference type="EMBL" id="JAHLFG010000006">
    <property type="protein sequence ID" value="MBU3825975.1"/>
    <property type="molecule type" value="Genomic_DNA"/>
</dbReference>
<evidence type="ECO:0000256" key="4">
    <source>
        <dbReference type="ARBA" id="ARBA00022912"/>
    </source>
</evidence>
<evidence type="ECO:0000256" key="1">
    <source>
        <dbReference type="ARBA" id="ARBA00011063"/>
    </source>
</evidence>
<dbReference type="GO" id="GO:0004725">
    <property type="term" value="F:protein tyrosine phosphatase activity"/>
    <property type="evidence" value="ECO:0007669"/>
    <property type="project" value="UniProtKB-EC"/>
</dbReference>
<dbReference type="EC" id="3.1.3.48" evidence="2"/>
<evidence type="ECO:0000256" key="2">
    <source>
        <dbReference type="ARBA" id="ARBA00013064"/>
    </source>
</evidence>
<evidence type="ECO:0000256" key="5">
    <source>
        <dbReference type="PIRSR" id="PIRSR617867-1"/>
    </source>
</evidence>
<dbReference type="Pfam" id="PF01451">
    <property type="entry name" value="LMWPc"/>
    <property type="match status" value="1"/>
</dbReference>
<dbReference type="PRINTS" id="PR00719">
    <property type="entry name" value="LMWPTPASE"/>
</dbReference>
<dbReference type="PANTHER" id="PTHR11717">
    <property type="entry name" value="LOW MOLECULAR WEIGHT PROTEIN TYROSINE PHOSPHATASE"/>
    <property type="match status" value="1"/>
</dbReference>
<feature type="domain" description="Phosphotyrosine protein phosphatase I" evidence="6">
    <location>
        <begin position="2"/>
        <end position="147"/>
    </location>
</feature>
<reference evidence="7" key="2">
    <citation type="submission" date="2021-04" db="EMBL/GenBank/DDBJ databases">
        <authorList>
            <person name="Gilroy R."/>
        </authorList>
    </citation>
    <scope>NUCLEOTIDE SEQUENCE</scope>
    <source>
        <strain evidence="7">687</strain>
    </source>
</reference>
<dbReference type="InterPro" id="IPR036196">
    <property type="entry name" value="Ptyr_pPase_sf"/>
</dbReference>
<dbReference type="Proteomes" id="UP000824150">
    <property type="component" value="Unassembled WGS sequence"/>
</dbReference>
<organism evidence="7 8">
    <name type="scientific">Candidatus Anaerobiospirillum merdipullorum</name>
    <dbReference type="NCBI Taxonomy" id="2838450"/>
    <lineage>
        <taxon>Bacteria</taxon>
        <taxon>Pseudomonadati</taxon>
        <taxon>Pseudomonadota</taxon>
        <taxon>Gammaproteobacteria</taxon>
        <taxon>Aeromonadales</taxon>
        <taxon>Succinivibrionaceae</taxon>
        <taxon>Anaerobiospirillum</taxon>
    </lineage>
</organism>
<sequence>MLKILFVCHGNICRSPMAEFIFKDLVTKANLQDKVAIASAAVSREEEGNPIYPPASAQLRAHGLNGAHKRAQVITQADLTYYDLILVMDKSNLNYLTRRFGDLAAKAQLLYAYSDSPNFEVDDPWYSGDFARAYDEIHHGCETLLQALPQLMATARP</sequence>
<dbReference type="InterPro" id="IPR050438">
    <property type="entry name" value="LMW_PTPase"/>
</dbReference>
<keyword evidence="3" id="KW-0378">Hydrolase</keyword>
<evidence type="ECO:0000313" key="7">
    <source>
        <dbReference type="EMBL" id="MBU3825975.1"/>
    </source>
</evidence>
<dbReference type="CDD" id="cd16343">
    <property type="entry name" value="LMWPTP"/>
    <property type="match status" value="1"/>
</dbReference>
<protein>
    <recommendedName>
        <fullName evidence="2">protein-tyrosine-phosphatase</fullName>
        <ecNumber evidence="2">3.1.3.48</ecNumber>
    </recommendedName>
</protein>
<comment type="similarity">
    <text evidence="1">Belongs to the low molecular weight phosphotyrosine protein phosphatase family.</text>
</comment>
<accession>A0A9E2KM78</accession>
<gene>
    <name evidence="7" type="ORF">IAA31_00570</name>
</gene>
<proteinExistence type="inferred from homology"/>
<dbReference type="PANTHER" id="PTHR11717:SF7">
    <property type="entry name" value="LOW MOLECULAR WEIGHT PHOSPHOTYROSINE PROTEIN PHOSPHATASE"/>
    <property type="match status" value="1"/>
</dbReference>
<dbReference type="InterPro" id="IPR023485">
    <property type="entry name" value="Ptyr_pPase"/>
</dbReference>
<dbReference type="SMART" id="SM00226">
    <property type="entry name" value="LMWPc"/>
    <property type="match status" value="1"/>
</dbReference>